<dbReference type="AlphaFoldDB" id="A0AAD9AXX3"/>
<feature type="region of interest" description="Disordered" evidence="1">
    <location>
        <begin position="275"/>
        <end position="317"/>
    </location>
</feature>
<feature type="signal peptide" evidence="2">
    <location>
        <begin position="1"/>
        <end position="20"/>
    </location>
</feature>
<reference evidence="3" key="1">
    <citation type="submission" date="2023-01" db="EMBL/GenBank/DDBJ databases">
        <title>Colletotrichum chrysophilum M932 genome sequence.</title>
        <authorList>
            <person name="Baroncelli R."/>
        </authorList>
    </citation>
    <scope>NUCLEOTIDE SEQUENCE</scope>
    <source>
        <strain evidence="3">M932</strain>
    </source>
</reference>
<protein>
    <submittedName>
        <fullName evidence="3">Npp1 domain protein</fullName>
    </submittedName>
</protein>
<evidence type="ECO:0000313" key="3">
    <source>
        <dbReference type="EMBL" id="KAK1856521.1"/>
    </source>
</evidence>
<comment type="caution">
    <text evidence="3">The sequence shown here is derived from an EMBL/GenBank/DDBJ whole genome shotgun (WGS) entry which is preliminary data.</text>
</comment>
<keyword evidence="2" id="KW-0732">Signal</keyword>
<dbReference type="Pfam" id="PF05630">
    <property type="entry name" value="NPP1"/>
    <property type="match status" value="1"/>
</dbReference>
<sequence length="317" mass="34157">MVVVAVWPLLGCLLFNTVASSVLPRGQDDSGGHNWIDHDKVVALTQNASPGVDGQLELRFSPFLYVAGGCDPYPATDASGNLGHHSRGGLKPTNGGRSGCDKGGNAQVYARRGSSQGRTGIMYSYYMPKVRWAKGNDNGHRHYWASAVVWINRWGCVDDDVTAVWPVGISFTTDHLTWGTANAGDFSFKSTTVGVDMPTHPKIQIHDTAIAPFTGADGDKVFERTLVGWDSLPDAAAKALQDVKYEKTQVPFTDANFQAQMDAAYRESFYGALKDQQGCDAGRGGSPTPTTQDPDDTTPTDPKATDPTESDPAEKKR</sequence>
<organism evidence="3 4">
    <name type="scientific">Colletotrichum chrysophilum</name>
    <dbReference type="NCBI Taxonomy" id="1836956"/>
    <lineage>
        <taxon>Eukaryota</taxon>
        <taxon>Fungi</taxon>
        <taxon>Dikarya</taxon>
        <taxon>Ascomycota</taxon>
        <taxon>Pezizomycotina</taxon>
        <taxon>Sordariomycetes</taxon>
        <taxon>Hypocreomycetidae</taxon>
        <taxon>Glomerellales</taxon>
        <taxon>Glomerellaceae</taxon>
        <taxon>Colletotrichum</taxon>
        <taxon>Colletotrichum gloeosporioides species complex</taxon>
    </lineage>
</organism>
<dbReference type="PANTHER" id="PTHR33657:SF6">
    <property type="entry name" value="SECRETED PROTEIN"/>
    <property type="match status" value="1"/>
</dbReference>
<proteinExistence type="predicted"/>
<name>A0AAD9AXX3_9PEZI</name>
<feature type="region of interest" description="Disordered" evidence="1">
    <location>
        <begin position="81"/>
        <end position="106"/>
    </location>
</feature>
<accession>A0AAD9AXX3</accession>
<keyword evidence="4" id="KW-1185">Reference proteome</keyword>
<feature type="chain" id="PRO_5041970556" evidence="2">
    <location>
        <begin position="21"/>
        <end position="317"/>
    </location>
</feature>
<evidence type="ECO:0000256" key="2">
    <source>
        <dbReference type="SAM" id="SignalP"/>
    </source>
</evidence>
<evidence type="ECO:0000313" key="4">
    <source>
        <dbReference type="Proteomes" id="UP001243330"/>
    </source>
</evidence>
<dbReference type="PANTHER" id="PTHR33657">
    <property type="entry name" value="DOMAIN PROTEIN, PUTATIVE (AFU_ORTHOLOGUE AFUA_5G00600)-RELATED"/>
    <property type="match status" value="1"/>
</dbReference>
<gene>
    <name evidence="3" type="ORF">CCHR01_00900</name>
</gene>
<evidence type="ECO:0000256" key="1">
    <source>
        <dbReference type="SAM" id="MobiDB-lite"/>
    </source>
</evidence>
<dbReference type="InterPro" id="IPR008701">
    <property type="entry name" value="NPP1"/>
</dbReference>
<dbReference type="Proteomes" id="UP001243330">
    <property type="component" value="Unassembled WGS sequence"/>
</dbReference>
<dbReference type="EMBL" id="JAQOWY010000008">
    <property type="protein sequence ID" value="KAK1856521.1"/>
    <property type="molecule type" value="Genomic_DNA"/>
</dbReference>